<proteinExistence type="predicted"/>
<sequence>MRDSNILRIARSLSEDTDDILEKEKDYRDALRRSEQGKDSPANNTVIGTFQCLTLADWNSGIPRLRICNDPILRKLATAASDGDKPAALVSAADAWWEYSDGLKGMRLRTAKRFAASMYSKALPSLDGAEEDRVAERLKEARAACSIQRIVPVKPAVKPFPTRKKQPVREFTSFGSFVVNAEQIQEFVDESDDEQARKKAQIQKYINDHGGKYSATEARAMVAAFEYISQKNVLIARRKSAAAAKEGEVFKAVSGDPIIRWYPPAPPPPPDAANSSVPVQTVQILDDQSAIVWLFKEQVIIRGIDARSMSRGKWQCAYLFQRVADTRVPGVVGEKKIITLQAVSREGFADDIAIW</sequence>
<dbReference type="OrthoDB" id="9795226at2"/>
<evidence type="ECO:0000313" key="2">
    <source>
        <dbReference type="Proteomes" id="UP000317429"/>
    </source>
</evidence>
<dbReference type="AlphaFoldDB" id="A0A518D5E2"/>
<dbReference type="KEGG" id="pnd:Pla175_00380"/>
<protein>
    <submittedName>
        <fullName evidence="1">Uncharacterized protein</fullName>
    </submittedName>
</protein>
<name>A0A518D5E2_9BACT</name>
<reference evidence="1 2" key="1">
    <citation type="submission" date="2019-02" db="EMBL/GenBank/DDBJ databases">
        <title>Deep-cultivation of Planctomycetes and their phenomic and genomic characterization uncovers novel biology.</title>
        <authorList>
            <person name="Wiegand S."/>
            <person name="Jogler M."/>
            <person name="Boedeker C."/>
            <person name="Pinto D."/>
            <person name="Vollmers J."/>
            <person name="Rivas-Marin E."/>
            <person name="Kohn T."/>
            <person name="Peeters S.H."/>
            <person name="Heuer A."/>
            <person name="Rast P."/>
            <person name="Oberbeckmann S."/>
            <person name="Bunk B."/>
            <person name="Jeske O."/>
            <person name="Meyerdierks A."/>
            <person name="Storesund J.E."/>
            <person name="Kallscheuer N."/>
            <person name="Luecker S."/>
            <person name="Lage O.M."/>
            <person name="Pohl T."/>
            <person name="Merkel B.J."/>
            <person name="Hornburger P."/>
            <person name="Mueller R.-W."/>
            <person name="Bruemmer F."/>
            <person name="Labrenz M."/>
            <person name="Spormann A.M."/>
            <person name="Op den Camp H."/>
            <person name="Overmann J."/>
            <person name="Amann R."/>
            <person name="Jetten M.S.M."/>
            <person name="Mascher T."/>
            <person name="Medema M.H."/>
            <person name="Devos D.P."/>
            <person name="Kaster A.-K."/>
            <person name="Ovreas L."/>
            <person name="Rohde M."/>
            <person name="Galperin M.Y."/>
            <person name="Jogler C."/>
        </authorList>
    </citation>
    <scope>NUCLEOTIDE SEQUENCE [LARGE SCALE GENOMIC DNA]</scope>
    <source>
        <strain evidence="1 2">Pla175</strain>
    </source>
</reference>
<organism evidence="1 2">
    <name type="scientific">Pirellulimonas nuda</name>
    <dbReference type="NCBI Taxonomy" id="2528009"/>
    <lineage>
        <taxon>Bacteria</taxon>
        <taxon>Pseudomonadati</taxon>
        <taxon>Planctomycetota</taxon>
        <taxon>Planctomycetia</taxon>
        <taxon>Pirellulales</taxon>
        <taxon>Lacipirellulaceae</taxon>
        <taxon>Pirellulimonas</taxon>
    </lineage>
</organism>
<accession>A0A518D5E2</accession>
<gene>
    <name evidence="1" type="ORF">Pla175_00380</name>
</gene>
<keyword evidence="2" id="KW-1185">Reference proteome</keyword>
<dbReference type="Proteomes" id="UP000317429">
    <property type="component" value="Chromosome"/>
</dbReference>
<evidence type="ECO:0000313" key="1">
    <source>
        <dbReference type="EMBL" id="QDU86688.1"/>
    </source>
</evidence>
<dbReference type="EMBL" id="CP036291">
    <property type="protein sequence ID" value="QDU86688.1"/>
    <property type="molecule type" value="Genomic_DNA"/>
</dbReference>
<dbReference type="RefSeq" id="WP_145280135.1">
    <property type="nucleotide sequence ID" value="NZ_CP036291.1"/>
</dbReference>